<dbReference type="GO" id="GO:0005975">
    <property type="term" value="P:carbohydrate metabolic process"/>
    <property type="evidence" value="ECO:0007669"/>
    <property type="project" value="InterPro"/>
</dbReference>
<name>A0A9X5I5H2_9CYAN</name>
<comment type="caution">
    <text evidence="4">The sequence shown here is derived from an EMBL/GenBank/DDBJ whole genome shotgun (WGS) entry which is preliminary data.</text>
</comment>
<dbReference type="Pfam" id="PF01740">
    <property type="entry name" value="STAS"/>
    <property type="match status" value="1"/>
</dbReference>
<dbReference type="InterPro" id="IPR024705">
    <property type="entry name" value="Ssp411"/>
</dbReference>
<dbReference type="InterPro" id="IPR002645">
    <property type="entry name" value="STAS_dom"/>
</dbReference>
<keyword evidence="5" id="KW-1185">Reference proteome</keyword>
<dbReference type="InterPro" id="IPR010819">
    <property type="entry name" value="AGE/CE"/>
</dbReference>
<dbReference type="EMBL" id="JTJC03000004">
    <property type="protein sequence ID" value="NHC36015.1"/>
    <property type="molecule type" value="Genomic_DNA"/>
</dbReference>
<feature type="domain" description="STAS" evidence="3">
    <location>
        <begin position="611"/>
        <end position="722"/>
    </location>
</feature>
<evidence type="ECO:0000259" key="3">
    <source>
        <dbReference type="PROSITE" id="PS50801"/>
    </source>
</evidence>
<dbReference type="InterPro" id="IPR008928">
    <property type="entry name" value="6-hairpin_glycosidase_sf"/>
</dbReference>
<evidence type="ECO:0000256" key="1">
    <source>
        <dbReference type="ARBA" id="ARBA00008558"/>
    </source>
</evidence>
<dbReference type="Pfam" id="PF07221">
    <property type="entry name" value="GlcNAc_2-epim"/>
    <property type="match status" value="1"/>
</dbReference>
<evidence type="ECO:0000313" key="4">
    <source>
        <dbReference type="EMBL" id="NHC36015.1"/>
    </source>
</evidence>
<keyword evidence="2" id="KW-0413">Isomerase</keyword>
<dbReference type="CDD" id="cd07043">
    <property type="entry name" value="STAS_anti-anti-sigma_factors"/>
    <property type="match status" value="1"/>
</dbReference>
<dbReference type="AlphaFoldDB" id="A0A9X5I5H2"/>
<protein>
    <submittedName>
        <fullName evidence="4">STAS domain-containing protein</fullName>
    </submittedName>
</protein>
<dbReference type="Gene3D" id="1.50.10.10">
    <property type="match status" value="1"/>
</dbReference>
<dbReference type="PANTHER" id="PTHR42899:SF1">
    <property type="entry name" value="SPERMATOGENESIS-ASSOCIATED PROTEIN 20"/>
    <property type="match status" value="1"/>
</dbReference>
<organism evidence="4 5">
    <name type="scientific">Scytonema millei VB511283</name>
    <dbReference type="NCBI Taxonomy" id="1245923"/>
    <lineage>
        <taxon>Bacteria</taxon>
        <taxon>Bacillati</taxon>
        <taxon>Cyanobacteriota</taxon>
        <taxon>Cyanophyceae</taxon>
        <taxon>Nostocales</taxon>
        <taxon>Scytonemataceae</taxon>
        <taxon>Scytonema</taxon>
    </lineage>
</organism>
<dbReference type="RefSeq" id="WP_039717249.1">
    <property type="nucleotide sequence ID" value="NZ_JTJC03000004.1"/>
</dbReference>
<dbReference type="InterPro" id="IPR012341">
    <property type="entry name" value="6hp_glycosidase-like_sf"/>
</dbReference>
<proteinExistence type="inferred from homology"/>
<sequence length="724" mass="83366">MSNTGFSFSDSIAGYVTEFDSSRNTFNLKTSDGRNFEVALTSTTYAEMVRNLGEPYYDCTSQMQSMLVPDRYLFAYGIFYPEADRNKFEAKHVVFLGRTENEYLFERPDWWVKQIRNLANFYLKAQFEDGEIDYRKYRTGIGLVGSKEDSNRQETDTISRLVYGFATAYMMTGDDRYLEAAEKGTEYLREHMRFLDEGEEICYWYHGVDVKPDGSEQKIFASEFGDDYDALPAYEQIYALAGPTQTYRVTGDPRIMNDIELTVNLFNRYLLDKTDKGGFFSHIDPITLSPYAETLGKNRAKKNWNSVGDHAPAYLINLWLATGEDKYADFLEYTFDTIEKRFPDFNNSPFVQERFYEDWRHDTTWGWQQNRAVVGHNLKIAWNLMRMNHLKPKERYTTLAEEIAEIMPDVGSDRQRGGWYDVVERSLEPGQKVHRFVWHDRKAWWQQEQAILAYLILAGSLGNTEHRRLARESAAFYNAWFLDNQSGGVYFNVLANGIPYLMGTERGKGSHSMSGYHSFELAYLAAVYTNLLITKQPMDLYFKPRPGAFKDNLLRVAPDILPPGSVRIGEVWIDDRSYTNFDADQLTVKLPDTRDQVKVRVRILPIQVFFDAALLEVADGTAKISLTGLLDANAIPILEAELEKVQTQPLKRLVFLLQDLKCISSAGLRFLIFTKQKLGSDVQIHVVGAQENVKNYLKMSSFCQGITVFDRYDVTETANVYLVP</sequence>
<dbReference type="InterPro" id="IPR036513">
    <property type="entry name" value="STAS_dom_sf"/>
</dbReference>
<dbReference type="Proteomes" id="UP000031532">
    <property type="component" value="Unassembled WGS sequence"/>
</dbReference>
<dbReference type="SUPFAM" id="SSF52091">
    <property type="entry name" value="SpoIIaa-like"/>
    <property type="match status" value="1"/>
</dbReference>
<dbReference type="PANTHER" id="PTHR42899">
    <property type="entry name" value="SPERMATOGENESIS-ASSOCIATED PROTEIN 20"/>
    <property type="match status" value="1"/>
</dbReference>
<evidence type="ECO:0000313" key="5">
    <source>
        <dbReference type="Proteomes" id="UP000031532"/>
    </source>
</evidence>
<accession>A0A9X5I5H2</accession>
<dbReference type="PROSITE" id="PS50801">
    <property type="entry name" value="STAS"/>
    <property type="match status" value="1"/>
</dbReference>
<evidence type="ECO:0000256" key="2">
    <source>
        <dbReference type="ARBA" id="ARBA00023235"/>
    </source>
</evidence>
<dbReference type="GO" id="GO:0016853">
    <property type="term" value="F:isomerase activity"/>
    <property type="evidence" value="ECO:0007669"/>
    <property type="project" value="UniProtKB-KW"/>
</dbReference>
<reference evidence="4 5" key="1">
    <citation type="journal article" date="2015" name="Genome Announc.">
        <title>Draft Genome Sequence of the Terrestrial Cyanobacterium Scytonema millei VB511283, Isolated from Eastern India.</title>
        <authorList>
            <person name="Sen D."/>
            <person name="Chandrababunaidu M.M."/>
            <person name="Singh D."/>
            <person name="Sanghi N."/>
            <person name="Ghorai A."/>
            <person name="Mishra G.P."/>
            <person name="Madduluri M."/>
            <person name="Adhikary S.P."/>
            <person name="Tripathy S."/>
        </authorList>
    </citation>
    <scope>NUCLEOTIDE SEQUENCE [LARGE SCALE GENOMIC DNA]</scope>
    <source>
        <strain evidence="4 5">VB511283</strain>
    </source>
</reference>
<comment type="similarity">
    <text evidence="1">Belongs to the N-acylglucosamine 2-epimerase family.</text>
</comment>
<gene>
    <name evidence="4" type="ORF">QH73_0015400</name>
</gene>
<dbReference type="SUPFAM" id="SSF48208">
    <property type="entry name" value="Six-hairpin glycosidases"/>
    <property type="match status" value="1"/>
</dbReference>
<dbReference type="OrthoDB" id="5141876at2"/>
<dbReference type="Gene3D" id="3.30.750.24">
    <property type="entry name" value="STAS domain"/>
    <property type="match status" value="1"/>
</dbReference>